<dbReference type="GO" id="GO:0034451">
    <property type="term" value="C:centriolar satellite"/>
    <property type="evidence" value="ECO:0007669"/>
    <property type="project" value="TreeGrafter"/>
</dbReference>
<keyword evidence="3" id="KW-1185">Reference proteome</keyword>
<comment type="caution">
    <text evidence="2">The sequence shown here is derived from an EMBL/GenBank/DDBJ whole genome shotgun (WGS) entry which is preliminary data.</text>
</comment>
<evidence type="ECO:0000313" key="3">
    <source>
        <dbReference type="Proteomes" id="UP001458880"/>
    </source>
</evidence>
<gene>
    <name evidence="2" type="ORF">QE152_g19265</name>
</gene>
<dbReference type="PROSITE" id="PS50004">
    <property type="entry name" value="C2"/>
    <property type="match status" value="1"/>
</dbReference>
<dbReference type="PANTHER" id="PTHR21254">
    <property type="entry name" value="C2 DOMAIN-CONTAINING PROTEIN 3"/>
    <property type="match status" value="1"/>
</dbReference>
<dbReference type="AlphaFoldDB" id="A0AAW1KPH4"/>
<sequence>MADPQGNKNLGFPPTSDVLGTFLTQLLQNKQKNYVENSTNTDNKQIAHEQNNLQENIGGTKIRKTSDLLDSLQQALSINTLPQMQKQTSMHNLDTFKAHVVVENALHLPSRKKCKARIVQGKPRFEELLPSAFVSFETGSGLKVTDVVKENKNPEWDYNCEVKLPADLLTNNQKRFIFKIWKKLLNAPPFEPNLESDTILGFAALDLTVLLAGMPTVSGWFNIWDLPLWT</sequence>
<dbReference type="GO" id="GO:0005814">
    <property type="term" value="C:centriole"/>
    <property type="evidence" value="ECO:0007669"/>
    <property type="project" value="TreeGrafter"/>
</dbReference>
<dbReference type="Gene3D" id="2.60.40.150">
    <property type="entry name" value="C2 domain"/>
    <property type="match status" value="1"/>
</dbReference>
<proteinExistence type="predicted"/>
<dbReference type="GO" id="GO:0060271">
    <property type="term" value="P:cilium assembly"/>
    <property type="evidence" value="ECO:0007669"/>
    <property type="project" value="TreeGrafter"/>
</dbReference>
<name>A0AAW1KPH4_POPJA</name>
<dbReference type="EMBL" id="JASPKY010000181">
    <property type="protein sequence ID" value="KAK9723329.1"/>
    <property type="molecule type" value="Genomic_DNA"/>
</dbReference>
<feature type="domain" description="C2" evidence="1">
    <location>
        <begin position="78"/>
        <end position="221"/>
    </location>
</feature>
<dbReference type="InterPro" id="IPR000008">
    <property type="entry name" value="C2_dom"/>
</dbReference>
<organism evidence="2 3">
    <name type="scientific">Popillia japonica</name>
    <name type="common">Japanese beetle</name>
    <dbReference type="NCBI Taxonomy" id="7064"/>
    <lineage>
        <taxon>Eukaryota</taxon>
        <taxon>Metazoa</taxon>
        <taxon>Ecdysozoa</taxon>
        <taxon>Arthropoda</taxon>
        <taxon>Hexapoda</taxon>
        <taxon>Insecta</taxon>
        <taxon>Pterygota</taxon>
        <taxon>Neoptera</taxon>
        <taxon>Endopterygota</taxon>
        <taxon>Coleoptera</taxon>
        <taxon>Polyphaga</taxon>
        <taxon>Scarabaeiformia</taxon>
        <taxon>Scarabaeidae</taxon>
        <taxon>Rutelinae</taxon>
        <taxon>Popillia</taxon>
    </lineage>
</organism>
<dbReference type="PANTHER" id="PTHR21254:SF1">
    <property type="entry name" value="C2 DOMAIN-CONTAINING PROTEIN 3"/>
    <property type="match status" value="1"/>
</dbReference>
<dbReference type="Proteomes" id="UP001458880">
    <property type="component" value="Unassembled WGS sequence"/>
</dbReference>
<dbReference type="SUPFAM" id="SSF49562">
    <property type="entry name" value="C2 domain (Calcium/lipid-binding domain, CaLB)"/>
    <property type="match status" value="1"/>
</dbReference>
<reference evidence="2 3" key="1">
    <citation type="journal article" date="2024" name="BMC Genomics">
        <title>De novo assembly and annotation of Popillia japonica's genome with initial clues to its potential as an invasive pest.</title>
        <authorList>
            <person name="Cucini C."/>
            <person name="Boschi S."/>
            <person name="Funari R."/>
            <person name="Cardaioli E."/>
            <person name="Iannotti N."/>
            <person name="Marturano G."/>
            <person name="Paoli F."/>
            <person name="Bruttini M."/>
            <person name="Carapelli A."/>
            <person name="Frati F."/>
            <person name="Nardi F."/>
        </authorList>
    </citation>
    <scope>NUCLEOTIDE SEQUENCE [LARGE SCALE GENOMIC DNA]</scope>
    <source>
        <strain evidence="2">DMR45628</strain>
    </source>
</reference>
<dbReference type="GO" id="GO:0071539">
    <property type="term" value="P:protein localization to centrosome"/>
    <property type="evidence" value="ECO:0007669"/>
    <property type="project" value="TreeGrafter"/>
</dbReference>
<dbReference type="CDD" id="cd00030">
    <property type="entry name" value="C2"/>
    <property type="match status" value="1"/>
</dbReference>
<evidence type="ECO:0000259" key="1">
    <source>
        <dbReference type="PROSITE" id="PS50004"/>
    </source>
</evidence>
<protein>
    <submittedName>
        <fullName evidence="2">C2 domain</fullName>
    </submittedName>
</protein>
<dbReference type="GO" id="GO:0061511">
    <property type="term" value="P:centriole elongation"/>
    <property type="evidence" value="ECO:0007669"/>
    <property type="project" value="TreeGrafter"/>
</dbReference>
<accession>A0AAW1KPH4</accession>
<evidence type="ECO:0000313" key="2">
    <source>
        <dbReference type="EMBL" id="KAK9723329.1"/>
    </source>
</evidence>
<dbReference type="InterPro" id="IPR035892">
    <property type="entry name" value="C2_domain_sf"/>
</dbReference>